<comment type="catalytic activity">
    <reaction evidence="1">
        <text>ATP + protein L-histidine = ADP + protein N-phospho-L-histidine.</text>
        <dbReference type="EC" id="2.7.13.3"/>
    </reaction>
</comment>
<evidence type="ECO:0000313" key="11">
    <source>
        <dbReference type="EMBL" id="MDA0161586.1"/>
    </source>
</evidence>
<dbReference type="InterPro" id="IPR036890">
    <property type="entry name" value="HATPase_C_sf"/>
</dbReference>
<keyword evidence="3" id="KW-0597">Phosphoprotein</keyword>
<keyword evidence="9" id="KW-1133">Transmembrane helix</keyword>
<evidence type="ECO:0000313" key="12">
    <source>
        <dbReference type="Proteomes" id="UP001149140"/>
    </source>
</evidence>
<keyword evidence="7" id="KW-0067">ATP-binding</keyword>
<dbReference type="Gene3D" id="1.20.5.1930">
    <property type="match status" value="1"/>
</dbReference>
<evidence type="ECO:0000256" key="5">
    <source>
        <dbReference type="ARBA" id="ARBA00022741"/>
    </source>
</evidence>
<dbReference type="GO" id="GO:0005524">
    <property type="term" value="F:ATP binding"/>
    <property type="evidence" value="ECO:0007669"/>
    <property type="project" value="UniProtKB-KW"/>
</dbReference>
<dbReference type="AlphaFoldDB" id="A0A9X3MRE9"/>
<evidence type="ECO:0000256" key="6">
    <source>
        <dbReference type="ARBA" id="ARBA00022777"/>
    </source>
</evidence>
<dbReference type="Proteomes" id="UP001149140">
    <property type="component" value="Unassembled WGS sequence"/>
</dbReference>
<dbReference type="EC" id="2.7.13.3" evidence="2"/>
<protein>
    <recommendedName>
        <fullName evidence="2">histidine kinase</fullName>
        <ecNumber evidence="2">2.7.13.3</ecNumber>
    </recommendedName>
</protein>
<keyword evidence="6 11" id="KW-0418">Kinase</keyword>
<gene>
    <name evidence="11" type="ORF">OM076_15015</name>
</gene>
<keyword evidence="8" id="KW-0902">Two-component regulatory system</keyword>
<dbReference type="PANTHER" id="PTHR24421:SF10">
    <property type="entry name" value="NITRATE_NITRITE SENSOR PROTEIN NARQ"/>
    <property type="match status" value="1"/>
</dbReference>
<feature type="transmembrane region" description="Helical" evidence="9">
    <location>
        <begin position="6"/>
        <end position="25"/>
    </location>
</feature>
<dbReference type="CDD" id="cd16917">
    <property type="entry name" value="HATPase_UhpB-NarQ-NarX-like"/>
    <property type="match status" value="1"/>
</dbReference>
<keyword evidence="12" id="KW-1185">Reference proteome</keyword>
<evidence type="ECO:0000259" key="10">
    <source>
        <dbReference type="Pfam" id="PF07730"/>
    </source>
</evidence>
<dbReference type="Pfam" id="PF07730">
    <property type="entry name" value="HisKA_3"/>
    <property type="match status" value="1"/>
</dbReference>
<accession>A0A9X3MRE9</accession>
<feature type="transmembrane region" description="Helical" evidence="9">
    <location>
        <begin position="64"/>
        <end position="86"/>
    </location>
</feature>
<name>A0A9X3MRE9_9ACTN</name>
<feature type="transmembrane region" description="Helical" evidence="9">
    <location>
        <begin position="138"/>
        <end position="157"/>
    </location>
</feature>
<feature type="transmembrane region" description="Helical" evidence="9">
    <location>
        <begin position="208"/>
        <end position="231"/>
    </location>
</feature>
<dbReference type="GO" id="GO:0046983">
    <property type="term" value="F:protein dimerization activity"/>
    <property type="evidence" value="ECO:0007669"/>
    <property type="project" value="InterPro"/>
</dbReference>
<evidence type="ECO:0000256" key="7">
    <source>
        <dbReference type="ARBA" id="ARBA00022840"/>
    </source>
</evidence>
<keyword evidence="4" id="KW-0808">Transferase</keyword>
<dbReference type="InterPro" id="IPR011712">
    <property type="entry name" value="Sig_transdc_His_kin_sub3_dim/P"/>
</dbReference>
<evidence type="ECO:0000256" key="8">
    <source>
        <dbReference type="ARBA" id="ARBA00023012"/>
    </source>
</evidence>
<evidence type="ECO:0000256" key="1">
    <source>
        <dbReference type="ARBA" id="ARBA00000085"/>
    </source>
</evidence>
<keyword evidence="9" id="KW-0472">Membrane</keyword>
<evidence type="ECO:0000256" key="3">
    <source>
        <dbReference type="ARBA" id="ARBA00022553"/>
    </source>
</evidence>
<feature type="domain" description="Signal transduction histidine kinase subgroup 3 dimerisation and phosphoacceptor" evidence="10">
    <location>
        <begin position="430"/>
        <end position="496"/>
    </location>
</feature>
<feature type="transmembrane region" description="Helical" evidence="9">
    <location>
        <begin position="98"/>
        <end position="118"/>
    </location>
</feature>
<dbReference type="GO" id="GO:0000155">
    <property type="term" value="F:phosphorelay sensor kinase activity"/>
    <property type="evidence" value="ECO:0007669"/>
    <property type="project" value="InterPro"/>
</dbReference>
<feature type="transmembrane region" description="Helical" evidence="9">
    <location>
        <begin position="243"/>
        <end position="265"/>
    </location>
</feature>
<comment type="caution">
    <text evidence="11">The sequence shown here is derived from an EMBL/GenBank/DDBJ whole genome shotgun (WGS) entry which is preliminary data.</text>
</comment>
<evidence type="ECO:0000256" key="4">
    <source>
        <dbReference type="ARBA" id="ARBA00022679"/>
    </source>
</evidence>
<dbReference type="Gene3D" id="3.30.565.10">
    <property type="entry name" value="Histidine kinase-like ATPase, C-terminal domain"/>
    <property type="match status" value="1"/>
</dbReference>
<organism evidence="11 12">
    <name type="scientific">Solirubrobacter ginsenosidimutans</name>
    <dbReference type="NCBI Taxonomy" id="490573"/>
    <lineage>
        <taxon>Bacteria</taxon>
        <taxon>Bacillati</taxon>
        <taxon>Actinomycetota</taxon>
        <taxon>Thermoleophilia</taxon>
        <taxon>Solirubrobacterales</taxon>
        <taxon>Solirubrobacteraceae</taxon>
        <taxon>Solirubrobacter</taxon>
    </lineage>
</organism>
<keyword evidence="9" id="KW-0812">Transmembrane</keyword>
<proteinExistence type="predicted"/>
<evidence type="ECO:0000256" key="9">
    <source>
        <dbReference type="SAM" id="Phobius"/>
    </source>
</evidence>
<dbReference type="InterPro" id="IPR050482">
    <property type="entry name" value="Sensor_HK_TwoCompSys"/>
</dbReference>
<dbReference type="GO" id="GO:0016020">
    <property type="term" value="C:membrane"/>
    <property type="evidence" value="ECO:0007669"/>
    <property type="project" value="InterPro"/>
</dbReference>
<dbReference type="EMBL" id="JAPDOD010000013">
    <property type="protein sequence ID" value="MDA0161586.1"/>
    <property type="molecule type" value="Genomic_DNA"/>
</dbReference>
<evidence type="ECO:0000256" key="2">
    <source>
        <dbReference type="ARBA" id="ARBA00012438"/>
    </source>
</evidence>
<keyword evidence="5" id="KW-0547">Nucleotide-binding</keyword>
<dbReference type="RefSeq" id="WP_270040803.1">
    <property type="nucleotide sequence ID" value="NZ_JAPDOD010000013.1"/>
</dbReference>
<reference evidence="11" key="1">
    <citation type="submission" date="2022-10" db="EMBL/GenBank/DDBJ databases">
        <title>The WGS of Solirubrobacter ginsenosidimutans DSM 21036.</title>
        <authorList>
            <person name="Jiang Z."/>
        </authorList>
    </citation>
    <scope>NUCLEOTIDE SEQUENCE</scope>
    <source>
        <strain evidence="11">DSM 21036</strain>
    </source>
</reference>
<sequence length="613" mass="65412">MSWVFVPFLVAGILTPAVVGLFVALRRPGNPVAWILLLGSLSVAVVMIASAVAEHEGDTTLGRWAATVAAPWPVIFLWPLALAFVFPDGALPSRRWRPVAWAAAFDGAGIVFLLIFAETHYVDGGDLPSPLPLRIGDWAIPIFWVFWAGLLLSLFAGAAAMRARYKAGDDLLRRQVLWLAYGALLIPTWLGGTSLLGVIGFSSDATDAVTLTILQAWPAIAVLIAITRHGLYSIDRLVNRTLVYVALTALLVATYALALLLAGLLIGGSKLTASLATVAAALAFLPLRDRLQTLVDRRFARRRFEAVRLVRDFLDEVRDGHAEPEDVGAVLALALGDPGATLLFGLPETAAYADRHGRIVELPEDGRERSVIGRDLGVLLHAPAAPDLLRSVLDVAAVPVELARLRVELRLQLAEVESSRARIAQAGYEERRRLERDLHDGAQQRLVTLGIVLRRLQRSLPREAQMLVPALDAAVDEVAASIADLRTIAAGVRPPRLDEGLAAALADLARGAAIPVEVAATEDRAPPEIEATAYFVACEALTNAVKHASPSRVVVETARENDVLRMTIADDGVGGAVALPGMRDRVAAQGGTLAIESPPGSGTRIAVELPCGS</sequence>
<dbReference type="PANTHER" id="PTHR24421">
    <property type="entry name" value="NITRATE/NITRITE SENSOR PROTEIN NARX-RELATED"/>
    <property type="match status" value="1"/>
</dbReference>
<feature type="transmembrane region" description="Helical" evidence="9">
    <location>
        <begin position="32"/>
        <end position="52"/>
    </location>
</feature>
<dbReference type="SUPFAM" id="SSF55874">
    <property type="entry name" value="ATPase domain of HSP90 chaperone/DNA topoisomerase II/histidine kinase"/>
    <property type="match status" value="1"/>
</dbReference>
<feature type="transmembrane region" description="Helical" evidence="9">
    <location>
        <begin position="178"/>
        <end position="202"/>
    </location>
</feature>